<protein>
    <submittedName>
        <fullName evidence="3">Uncharacterized protein</fullName>
    </submittedName>
</protein>
<keyword evidence="2" id="KW-0732">Signal</keyword>
<evidence type="ECO:0000313" key="4">
    <source>
        <dbReference type="Proteomes" id="UP001302676"/>
    </source>
</evidence>
<evidence type="ECO:0000256" key="1">
    <source>
        <dbReference type="SAM" id="MobiDB-lite"/>
    </source>
</evidence>
<dbReference type="GeneID" id="87817685"/>
<proteinExistence type="predicted"/>
<feature type="signal peptide" evidence="2">
    <location>
        <begin position="1"/>
        <end position="15"/>
    </location>
</feature>
<reference evidence="3" key="2">
    <citation type="submission" date="2023-05" db="EMBL/GenBank/DDBJ databases">
        <authorList>
            <consortium name="Lawrence Berkeley National Laboratory"/>
            <person name="Steindorff A."/>
            <person name="Hensen N."/>
            <person name="Bonometti L."/>
            <person name="Westerberg I."/>
            <person name="Brannstrom I.O."/>
            <person name="Guillou S."/>
            <person name="Cros-Aarteil S."/>
            <person name="Calhoun S."/>
            <person name="Haridas S."/>
            <person name="Kuo A."/>
            <person name="Mondo S."/>
            <person name="Pangilinan J."/>
            <person name="Riley R."/>
            <person name="Labutti K."/>
            <person name="Andreopoulos B."/>
            <person name="Lipzen A."/>
            <person name="Chen C."/>
            <person name="Yanf M."/>
            <person name="Daum C."/>
            <person name="Ng V."/>
            <person name="Clum A."/>
            <person name="Ohm R."/>
            <person name="Martin F."/>
            <person name="Silar P."/>
            <person name="Natvig D."/>
            <person name="Lalanne C."/>
            <person name="Gautier V."/>
            <person name="Ament-Velasquez S.L."/>
            <person name="Kruys A."/>
            <person name="Hutchinson M.I."/>
            <person name="Powell A.J."/>
            <person name="Barry K."/>
            <person name="Miller A.N."/>
            <person name="Grigoriev I.V."/>
            <person name="Debuchy R."/>
            <person name="Gladieux P."/>
            <person name="Thoren M.H."/>
            <person name="Johannesson H."/>
        </authorList>
    </citation>
    <scope>NUCLEOTIDE SEQUENCE</scope>
    <source>
        <strain evidence="3">CBS 141.50</strain>
    </source>
</reference>
<keyword evidence="4" id="KW-1185">Reference proteome</keyword>
<dbReference type="Proteomes" id="UP001302676">
    <property type="component" value="Unassembled WGS sequence"/>
</dbReference>
<organism evidence="3 4">
    <name type="scientific">Dichotomopilus funicola</name>
    <dbReference type="NCBI Taxonomy" id="1934379"/>
    <lineage>
        <taxon>Eukaryota</taxon>
        <taxon>Fungi</taxon>
        <taxon>Dikarya</taxon>
        <taxon>Ascomycota</taxon>
        <taxon>Pezizomycotina</taxon>
        <taxon>Sordariomycetes</taxon>
        <taxon>Sordariomycetidae</taxon>
        <taxon>Sordariales</taxon>
        <taxon>Chaetomiaceae</taxon>
        <taxon>Dichotomopilus</taxon>
    </lineage>
</organism>
<evidence type="ECO:0000313" key="3">
    <source>
        <dbReference type="EMBL" id="KAK4142671.1"/>
    </source>
</evidence>
<dbReference type="AlphaFoldDB" id="A0AAN6ZMH9"/>
<accession>A0AAN6ZMH9</accession>
<gene>
    <name evidence="3" type="ORF">C8A04DRAFT_29623</name>
</gene>
<reference evidence="3" key="1">
    <citation type="journal article" date="2023" name="Mol. Phylogenet. Evol.">
        <title>Genome-scale phylogeny and comparative genomics of the fungal order Sordariales.</title>
        <authorList>
            <person name="Hensen N."/>
            <person name="Bonometti L."/>
            <person name="Westerberg I."/>
            <person name="Brannstrom I.O."/>
            <person name="Guillou S."/>
            <person name="Cros-Aarteil S."/>
            <person name="Calhoun S."/>
            <person name="Haridas S."/>
            <person name="Kuo A."/>
            <person name="Mondo S."/>
            <person name="Pangilinan J."/>
            <person name="Riley R."/>
            <person name="LaButti K."/>
            <person name="Andreopoulos B."/>
            <person name="Lipzen A."/>
            <person name="Chen C."/>
            <person name="Yan M."/>
            <person name="Daum C."/>
            <person name="Ng V."/>
            <person name="Clum A."/>
            <person name="Steindorff A."/>
            <person name="Ohm R.A."/>
            <person name="Martin F."/>
            <person name="Silar P."/>
            <person name="Natvig D.O."/>
            <person name="Lalanne C."/>
            <person name="Gautier V."/>
            <person name="Ament-Velasquez S.L."/>
            <person name="Kruys A."/>
            <person name="Hutchinson M.I."/>
            <person name="Powell A.J."/>
            <person name="Barry K."/>
            <person name="Miller A.N."/>
            <person name="Grigoriev I.V."/>
            <person name="Debuchy R."/>
            <person name="Gladieux P."/>
            <person name="Hiltunen Thoren M."/>
            <person name="Johannesson H."/>
        </authorList>
    </citation>
    <scope>NUCLEOTIDE SEQUENCE</scope>
    <source>
        <strain evidence="3">CBS 141.50</strain>
    </source>
</reference>
<feature type="region of interest" description="Disordered" evidence="1">
    <location>
        <begin position="147"/>
        <end position="183"/>
    </location>
</feature>
<sequence length="276" mass="26038">MRGALLLSLAGLSLALPTNIPGKNAVPGHPLHNANRLAVPDNLNDEIANPIAKPVVPINAVNNAANAAGRGRRAEGQPLAGVAPTVDDATHVANNAGDAVNAANTLLGKRGGAIQVPGQGDRDEIPNSVGKPVVPGTKAVHAVDLDDPTNPFNVPGNAASDAVGKRGDTADGNAAGSAAGDAAGKAVDGATGAAAGAAEGNAAGGVGGVTGAVPHKRGDIAQGAAAGSAAGSAAGKVGDVLGRVGKRSDIAQGAAAGTAAGGAAGKVGNVAGDVLH</sequence>
<name>A0AAN6ZMH9_9PEZI</name>
<dbReference type="EMBL" id="MU853594">
    <property type="protein sequence ID" value="KAK4142671.1"/>
    <property type="molecule type" value="Genomic_DNA"/>
</dbReference>
<dbReference type="RefSeq" id="XP_062636042.1">
    <property type="nucleotide sequence ID" value="XM_062781072.1"/>
</dbReference>
<evidence type="ECO:0000256" key="2">
    <source>
        <dbReference type="SAM" id="SignalP"/>
    </source>
</evidence>
<feature type="compositionally biased region" description="Low complexity" evidence="1">
    <location>
        <begin position="170"/>
        <end position="183"/>
    </location>
</feature>
<comment type="caution">
    <text evidence="3">The sequence shown here is derived from an EMBL/GenBank/DDBJ whole genome shotgun (WGS) entry which is preliminary data.</text>
</comment>
<feature type="chain" id="PRO_5043046813" evidence="2">
    <location>
        <begin position="16"/>
        <end position="276"/>
    </location>
</feature>